<keyword evidence="3" id="KW-0540">Nuclease</keyword>
<comment type="similarity">
    <text evidence="1">Belongs to the RuvC family.</text>
</comment>
<keyword evidence="5" id="KW-0255">Endonuclease</keyword>
<dbReference type="EMBL" id="CAFBQV010000015">
    <property type="protein sequence ID" value="CAB5059560.1"/>
    <property type="molecule type" value="Genomic_DNA"/>
</dbReference>
<dbReference type="InterPro" id="IPR012337">
    <property type="entry name" value="RNaseH-like_sf"/>
</dbReference>
<dbReference type="GO" id="GO:0006281">
    <property type="term" value="P:DNA repair"/>
    <property type="evidence" value="ECO:0007669"/>
    <property type="project" value="UniProtKB-KW"/>
</dbReference>
<evidence type="ECO:0000313" key="15">
    <source>
        <dbReference type="EMBL" id="CAB4802855.1"/>
    </source>
</evidence>
<dbReference type="InterPro" id="IPR002176">
    <property type="entry name" value="X-over_junc_endoDNase_RuvC"/>
</dbReference>
<dbReference type="InterPro" id="IPR036397">
    <property type="entry name" value="RNaseH_sf"/>
</dbReference>
<keyword evidence="4" id="KW-0479">Metal-binding</keyword>
<evidence type="ECO:0000256" key="9">
    <source>
        <dbReference type="ARBA" id="ARBA00023125"/>
    </source>
</evidence>
<dbReference type="SUPFAM" id="SSF53098">
    <property type="entry name" value="Ribonuclease H-like"/>
    <property type="match status" value="1"/>
</dbReference>
<dbReference type="EMBL" id="CAFBOV010000033">
    <property type="protein sequence ID" value="CAB4991254.1"/>
    <property type="molecule type" value="Genomic_DNA"/>
</dbReference>
<dbReference type="EMBL" id="CAFAAP010000081">
    <property type="protein sequence ID" value="CAB4802855.1"/>
    <property type="molecule type" value="Genomic_DNA"/>
</dbReference>
<dbReference type="NCBIfam" id="NF000711">
    <property type="entry name" value="PRK00039.2-1"/>
    <property type="match status" value="1"/>
</dbReference>
<evidence type="ECO:0000256" key="6">
    <source>
        <dbReference type="ARBA" id="ARBA00022763"/>
    </source>
</evidence>
<evidence type="ECO:0000313" key="13">
    <source>
        <dbReference type="EMBL" id="CAB4603049.1"/>
    </source>
</evidence>
<evidence type="ECO:0000256" key="3">
    <source>
        <dbReference type="ARBA" id="ARBA00022722"/>
    </source>
</evidence>
<evidence type="ECO:0000256" key="4">
    <source>
        <dbReference type="ARBA" id="ARBA00022723"/>
    </source>
</evidence>
<dbReference type="HAMAP" id="MF_00034">
    <property type="entry name" value="RuvC"/>
    <property type="match status" value="1"/>
</dbReference>
<dbReference type="GO" id="GO:0003677">
    <property type="term" value="F:DNA binding"/>
    <property type="evidence" value="ECO:0007669"/>
    <property type="project" value="UniProtKB-KW"/>
</dbReference>
<evidence type="ECO:0000313" key="12">
    <source>
        <dbReference type="EMBL" id="CAB4541130.1"/>
    </source>
</evidence>
<dbReference type="InterPro" id="IPR020563">
    <property type="entry name" value="X-over_junc_endoDNase_Mg_BS"/>
</dbReference>
<evidence type="ECO:0000256" key="8">
    <source>
        <dbReference type="ARBA" id="ARBA00022842"/>
    </source>
</evidence>
<sequence length="187" mass="19812">MFARSADSVNLAGESKTSVVLGIDPGLTRCGYAVLEVQGATQITMRALGVLRTSPDQALPQRLAEISLEIEELLDEFHPSVVAVEHIFFQSNVRTAMSVGQVSGLALSAAARRGLQVEQYTPNQVKLAITGWGGADKAQVQKMVKQRLGLNTIPKPADAADAAAIALCHIASNSLAIKIHEAKVRSA</sequence>
<dbReference type="EMBL" id="CAEZUN010000090">
    <property type="protein sequence ID" value="CAB4603049.1"/>
    <property type="molecule type" value="Genomic_DNA"/>
</dbReference>
<dbReference type="PANTHER" id="PTHR30194">
    <property type="entry name" value="CROSSOVER JUNCTION ENDODEOXYRIBONUCLEASE RUVC"/>
    <property type="match status" value="1"/>
</dbReference>
<accession>A0A6J6GT76</accession>
<evidence type="ECO:0000256" key="1">
    <source>
        <dbReference type="ARBA" id="ARBA00009518"/>
    </source>
</evidence>
<name>A0A6J6GT76_9ZZZZ</name>
<keyword evidence="7" id="KW-0378">Hydrolase</keyword>
<keyword evidence="2" id="KW-0963">Cytoplasm</keyword>
<gene>
    <name evidence="12" type="ORF">UFOPK1353_00930</name>
    <name evidence="13" type="ORF">UFOPK1826_00806</name>
    <name evidence="14" type="ORF">UFOPK2855_00212</name>
    <name evidence="15" type="ORF">UFOPK3026_00648</name>
    <name evidence="16" type="ORF">UFOPK4020_00267</name>
    <name evidence="17" type="ORF">UFOPK4345_00189</name>
</gene>
<keyword evidence="10" id="KW-0233">DNA recombination</keyword>
<dbReference type="CDD" id="cd16962">
    <property type="entry name" value="RuvC"/>
    <property type="match status" value="1"/>
</dbReference>
<evidence type="ECO:0000256" key="7">
    <source>
        <dbReference type="ARBA" id="ARBA00022801"/>
    </source>
</evidence>
<dbReference type="FunFam" id="3.30.420.10:FF:000002">
    <property type="entry name" value="Crossover junction endodeoxyribonuclease RuvC"/>
    <property type="match status" value="1"/>
</dbReference>
<dbReference type="Gene3D" id="3.30.420.10">
    <property type="entry name" value="Ribonuclease H-like superfamily/Ribonuclease H"/>
    <property type="match status" value="1"/>
</dbReference>
<evidence type="ECO:0000256" key="11">
    <source>
        <dbReference type="ARBA" id="ARBA00023204"/>
    </source>
</evidence>
<reference evidence="13" key="1">
    <citation type="submission" date="2020-05" db="EMBL/GenBank/DDBJ databases">
        <authorList>
            <person name="Chiriac C."/>
            <person name="Salcher M."/>
            <person name="Ghai R."/>
            <person name="Kavagutti S V."/>
        </authorList>
    </citation>
    <scope>NUCLEOTIDE SEQUENCE</scope>
</reference>
<dbReference type="PROSITE" id="PS01321">
    <property type="entry name" value="RUVC"/>
    <property type="match status" value="1"/>
</dbReference>
<evidence type="ECO:0000313" key="16">
    <source>
        <dbReference type="EMBL" id="CAB4991254.1"/>
    </source>
</evidence>
<dbReference type="EMBL" id="CAEZZK010000023">
    <property type="protein sequence ID" value="CAB4752165.1"/>
    <property type="molecule type" value="Genomic_DNA"/>
</dbReference>
<keyword evidence="8" id="KW-0460">Magnesium</keyword>
<dbReference type="NCBIfam" id="TIGR00228">
    <property type="entry name" value="ruvC"/>
    <property type="match status" value="1"/>
</dbReference>
<proteinExistence type="inferred from homology"/>
<evidence type="ECO:0000313" key="17">
    <source>
        <dbReference type="EMBL" id="CAB5059560.1"/>
    </source>
</evidence>
<dbReference type="PANTHER" id="PTHR30194:SF3">
    <property type="entry name" value="CROSSOVER JUNCTION ENDODEOXYRIBONUCLEASE RUVC"/>
    <property type="match status" value="1"/>
</dbReference>
<dbReference type="GO" id="GO:0046872">
    <property type="term" value="F:metal ion binding"/>
    <property type="evidence" value="ECO:0007669"/>
    <property type="project" value="UniProtKB-KW"/>
</dbReference>
<dbReference type="EMBL" id="CAEZSE010000164">
    <property type="protein sequence ID" value="CAB4541130.1"/>
    <property type="molecule type" value="Genomic_DNA"/>
</dbReference>
<organism evidence="13">
    <name type="scientific">freshwater metagenome</name>
    <dbReference type="NCBI Taxonomy" id="449393"/>
    <lineage>
        <taxon>unclassified sequences</taxon>
        <taxon>metagenomes</taxon>
        <taxon>ecological metagenomes</taxon>
    </lineage>
</organism>
<keyword evidence="6" id="KW-0227">DNA damage</keyword>
<dbReference type="GO" id="GO:0008821">
    <property type="term" value="F:crossover junction DNA endonuclease activity"/>
    <property type="evidence" value="ECO:0007669"/>
    <property type="project" value="InterPro"/>
</dbReference>
<evidence type="ECO:0000256" key="2">
    <source>
        <dbReference type="ARBA" id="ARBA00022490"/>
    </source>
</evidence>
<dbReference type="AlphaFoldDB" id="A0A6J6GT76"/>
<dbReference type="PRINTS" id="PR00696">
    <property type="entry name" value="RSOLVASERUVC"/>
</dbReference>
<dbReference type="Pfam" id="PF02075">
    <property type="entry name" value="RuvC"/>
    <property type="match status" value="1"/>
</dbReference>
<dbReference type="GO" id="GO:0006310">
    <property type="term" value="P:DNA recombination"/>
    <property type="evidence" value="ECO:0007669"/>
    <property type="project" value="UniProtKB-KW"/>
</dbReference>
<evidence type="ECO:0000313" key="14">
    <source>
        <dbReference type="EMBL" id="CAB4752165.1"/>
    </source>
</evidence>
<evidence type="ECO:0000256" key="5">
    <source>
        <dbReference type="ARBA" id="ARBA00022759"/>
    </source>
</evidence>
<protein>
    <submittedName>
        <fullName evidence="13">Unannotated protein</fullName>
    </submittedName>
</protein>
<keyword evidence="9" id="KW-0238">DNA-binding</keyword>
<evidence type="ECO:0000256" key="10">
    <source>
        <dbReference type="ARBA" id="ARBA00023172"/>
    </source>
</evidence>
<keyword evidence="11" id="KW-0234">DNA repair</keyword>